<protein>
    <submittedName>
        <fullName evidence="1 2">Uncharacterized protein</fullName>
    </submittedName>
</protein>
<evidence type="ECO:0000313" key="2">
    <source>
        <dbReference type="EnsemblPlants" id="Pp3c18_20310V3.1"/>
    </source>
</evidence>
<dbReference type="Proteomes" id="UP000006727">
    <property type="component" value="Chromosome 18"/>
</dbReference>
<gene>
    <name evidence="2" type="primary">LOC112294972</name>
    <name evidence="1" type="ORF">PHYPA_023369</name>
</gene>
<sequence>MTKQCGGRRLKVLFCNITLGFDQASFSAATCGAVVLDLRFVDVWVVEFEVERLLPTVHAVLESWIECAAARIVDVDMISRLLGHVASIPCTDVQTRLFINAIEEPNLTIQGEQSLVQSIFGGTRSALWMVVRKIEHAASKD</sequence>
<name>A0A2K1J1R1_PHYPA</name>
<dbReference type="GeneID" id="112294972"/>
<keyword evidence="3" id="KW-1185">Reference proteome</keyword>
<reference evidence="2" key="3">
    <citation type="submission" date="2020-12" db="UniProtKB">
        <authorList>
            <consortium name="EnsemblPlants"/>
        </authorList>
    </citation>
    <scope>IDENTIFICATION</scope>
</reference>
<dbReference type="KEGG" id="ppp:112294972"/>
<evidence type="ECO:0000313" key="1">
    <source>
        <dbReference type="EMBL" id="PNR35469.1"/>
    </source>
</evidence>
<dbReference type="EnsemblPlants" id="Pp3c18_20310V3.1">
    <property type="protein sequence ID" value="Pp3c18_20310V3.1"/>
    <property type="gene ID" value="Pp3c18_20310"/>
</dbReference>
<reference evidence="1 3" key="2">
    <citation type="journal article" date="2018" name="Plant J.">
        <title>The Physcomitrella patens chromosome-scale assembly reveals moss genome structure and evolution.</title>
        <authorList>
            <person name="Lang D."/>
            <person name="Ullrich K.K."/>
            <person name="Murat F."/>
            <person name="Fuchs J."/>
            <person name="Jenkins J."/>
            <person name="Haas F.B."/>
            <person name="Piednoel M."/>
            <person name="Gundlach H."/>
            <person name="Van Bel M."/>
            <person name="Meyberg R."/>
            <person name="Vives C."/>
            <person name="Morata J."/>
            <person name="Symeonidi A."/>
            <person name="Hiss M."/>
            <person name="Muchero W."/>
            <person name="Kamisugi Y."/>
            <person name="Saleh O."/>
            <person name="Blanc G."/>
            <person name="Decker E.L."/>
            <person name="van Gessel N."/>
            <person name="Grimwood J."/>
            <person name="Hayes R.D."/>
            <person name="Graham S.W."/>
            <person name="Gunter L.E."/>
            <person name="McDaniel S.F."/>
            <person name="Hoernstein S.N.W."/>
            <person name="Larsson A."/>
            <person name="Li F.W."/>
            <person name="Perroud P.F."/>
            <person name="Phillips J."/>
            <person name="Ranjan P."/>
            <person name="Rokshar D.S."/>
            <person name="Rothfels C.J."/>
            <person name="Schneider L."/>
            <person name="Shu S."/>
            <person name="Stevenson D.W."/>
            <person name="Thummler F."/>
            <person name="Tillich M."/>
            <person name="Villarreal Aguilar J.C."/>
            <person name="Widiez T."/>
            <person name="Wong G.K."/>
            <person name="Wymore A."/>
            <person name="Zhang Y."/>
            <person name="Zimmer A.D."/>
            <person name="Quatrano R.S."/>
            <person name="Mayer K.F.X."/>
            <person name="Goodstein D."/>
            <person name="Casacuberta J.M."/>
            <person name="Vandepoele K."/>
            <person name="Reski R."/>
            <person name="Cuming A.C."/>
            <person name="Tuskan G.A."/>
            <person name="Maumus F."/>
            <person name="Salse J."/>
            <person name="Schmutz J."/>
            <person name="Rensing S.A."/>
        </authorList>
    </citation>
    <scope>NUCLEOTIDE SEQUENCE [LARGE SCALE GENOMIC DNA]</scope>
    <source>
        <strain evidence="2 3">cv. Gransden 2004</strain>
    </source>
</reference>
<organism evidence="1">
    <name type="scientific">Physcomitrium patens</name>
    <name type="common">Spreading-leaved earth moss</name>
    <name type="synonym">Physcomitrella patens</name>
    <dbReference type="NCBI Taxonomy" id="3218"/>
    <lineage>
        <taxon>Eukaryota</taxon>
        <taxon>Viridiplantae</taxon>
        <taxon>Streptophyta</taxon>
        <taxon>Embryophyta</taxon>
        <taxon>Bryophyta</taxon>
        <taxon>Bryophytina</taxon>
        <taxon>Bryopsida</taxon>
        <taxon>Funariidae</taxon>
        <taxon>Funariales</taxon>
        <taxon>Funariaceae</taxon>
        <taxon>Physcomitrium</taxon>
    </lineage>
</organism>
<dbReference type="Gramene" id="Pp3c18_20310V3.1">
    <property type="protein sequence ID" value="Pp3c18_20310V3.1"/>
    <property type="gene ID" value="Pp3c18_20310"/>
</dbReference>
<accession>A0A2K1J1R1</accession>
<dbReference type="EMBL" id="ABEU02000018">
    <property type="protein sequence ID" value="PNR35469.1"/>
    <property type="molecule type" value="Genomic_DNA"/>
</dbReference>
<reference evidence="1 3" key="1">
    <citation type="journal article" date="2008" name="Science">
        <title>The Physcomitrella genome reveals evolutionary insights into the conquest of land by plants.</title>
        <authorList>
            <person name="Rensing S."/>
            <person name="Lang D."/>
            <person name="Zimmer A."/>
            <person name="Terry A."/>
            <person name="Salamov A."/>
            <person name="Shapiro H."/>
            <person name="Nishiyama T."/>
            <person name="Perroud P.-F."/>
            <person name="Lindquist E."/>
            <person name="Kamisugi Y."/>
            <person name="Tanahashi T."/>
            <person name="Sakakibara K."/>
            <person name="Fujita T."/>
            <person name="Oishi K."/>
            <person name="Shin-I T."/>
            <person name="Kuroki Y."/>
            <person name="Toyoda A."/>
            <person name="Suzuki Y."/>
            <person name="Hashimoto A."/>
            <person name="Yamaguchi K."/>
            <person name="Sugano A."/>
            <person name="Kohara Y."/>
            <person name="Fujiyama A."/>
            <person name="Anterola A."/>
            <person name="Aoki S."/>
            <person name="Ashton N."/>
            <person name="Barbazuk W.B."/>
            <person name="Barker E."/>
            <person name="Bennetzen J."/>
            <person name="Bezanilla M."/>
            <person name="Blankenship R."/>
            <person name="Cho S.H."/>
            <person name="Dutcher S."/>
            <person name="Estelle M."/>
            <person name="Fawcett J.A."/>
            <person name="Gundlach H."/>
            <person name="Hanada K."/>
            <person name="Heyl A."/>
            <person name="Hicks K.A."/>
            <person name="Hugh J."/>
            <person name="Lohr M."/>
            <person name="Mayer K."/>
            <person name="Melkozernov A."/>
            <person name="Murata T."/>
            <person name="Nelson D."/>
            <person name="Pils B."/>
            <person name="Prigge M."/>
            <person name="Reiss B."/>
            <person name="Renner T."/>
            <person name="Rombauts S."/>
            <person name="Rushton P."/>
            <person name="Sanderfoot A."/>
            <person name="Schween G."/>
            <person name="Shiu S.-H."/>
            <person name="Stueber K."/>
            <person name="Theodoulou F.L."/>
            <person name="Tu H."/>
            <person name="Van de Peer Y."/>
            <person name="Verrier P.J."/>
            <person name="Waters E."/>
            <person name="Wood A."/>
            <person name="Yang L."/>
            <person name="Cove D."/>
            <person name="Cuming A."/>
            <person name="Hasebe M."/>
            <person name="Lucas S."/>
            <person name="Mishler D.B."/>
            <person name="Reski R."/>
            <person name="Grigoriev I."/>
            <person name="Quatrano R.S."/>
            <person name="Boore J.L."/>
        </authorList>
    </citation>
    <scope>NUCLEOTIDE SEQUENCE [LARGE SCALE GENOMIC DNA]</scope>
    <source>
        <strain evidence="2 3">cv. Gransden 2004</strain>
    </source>
</reference>
<dbReference type="RefSeq" id="XP_024401773.1">
    <property type="nucleotide sequence ID" value="XM_024546005.2"/>
</dbReference>
<evidence type="ECO:0000313" key="3">
    <source>
        <dbReference type="Proteomes" id="UP000006727"/>
    </source>
</evidence>
<proteinExistence type="predicted"/>
<dbReference type="AlphaFoldDB" id="A0A2K1J1R1"/>
<dbReference type="PaxDb" id="3218-PP1S33_198V6.1"/>